<sequence length="92" mass="10873">MVITSLHGSFTVVINEENQDQILVRANNKEELMRIFDEKRISKCIDEQPEFCVQMCKQEFAHTLIMMIKEINYPDFNKMLLEIEKTTSKIFA</sequence>
<dbReference type="RefSeq" id="WP_376884904.1">
    <property type="nucleotide sequence ID" value="NZ_JBHUHR010000021.1"/>
</dbReference>
<accession>A0ABW4VL28</accession>
<evidence type="ECO:0000313" key="1">
    <source>
        <dbReference type="EMBL" id="MFD2034598.1"/>
    </source>
</evidence>
<dbReference type="Proteomes" id="UP001597361">
    <property type="component" value="Unassembled WGS sequence"/>
</dbReference>
<protein>
    <submittedName>
        <fullName evidence="1">Uncharacterized protein</fullName>
    </submittedName>
</protein>
<reference evidence="2" key="1">
    <citation type="journal article" date="2019" name="Int. J. Syst. Evol. Microbiol.">
        <title>The Global Catalogue of Microorganisms (GCM) 10K type strain sequencing project: providing services to taxonomists for standard genome sequencing and annotation.</title>
        <authorList>
            <consortium name="The Broad Institute Genomics Platform"/>
            <consortium name="The Broad Institute Genome Sequencing Center for Infectious Disease"/>
            <person name="Wu L."/>
            <person name="Ma J."/>
        </authorList>
    </citation>
    <scope>NUCLEOTIDE SEQUENCE [LARGE SCALE GENOMIC DNA]</scope>
    <source>
        <strain evidence="2">CGMCC 1.15180</strain>
    </source>
</reference>
<name>A0ABW4VL28_9BACT</name>
<gene>
    <name evidence="1" type="ORF">ACFSKL_07350</name>
</gene>
<dbReference type="EMBL" id="JBHUHR010000021">
    <property type="protein sequence ID" value="MFD2034598.1"/>
    <property type="molecule type" value="Genomic_DNA"/>
</dbReference>
<keyword evidence="2" id="KW-1185">Reference proteome</keyword>
<evidence type="ECO:0000313" key="2">
    <source>
        <dbReference type="Proteomes" id="UP001597361"/>
    </source>
</evidence>
<comment type="caution">
    <text evidence="1">The sequence shown here is derived from an EMBL/GenBank/DDBJ whole genome shotgun (WGS) entry which is preliminary data.</text>
</comment>
<proteinExistence type="predicted"/>
<organism evidence="1 2">
    <name type="scientific">Belliella marina</name>
    <dbReference type="NCBI Taxonomy" id="1644146"/>
    <lineage>
        <taxon>Bacteria</taxon>
        <taxon>Pseudomonadati</taxon>
        <taxon>Bacteroidota</taxon>
        <taxon>Cytophagia</taxon>
        <taxon>Cytophagales</taxon>
        <taxon>Cyclobacteriaceae</taxon>
        <taxon>Belliella</taxon>
    </lineage>
</organism>